<keyword evidence="3" id="KW-1185">Reference proteome</keyword>
<proteinExistence type="predicted"/>
<protein>
    <submittedName>
        <fullName evidence="2">Uncharacterized protein</fullName>
    </submittedName>
</protein>
<evidence type="ECO:0000313" key="2">
    <source>
        <dbReference type="EMBL" id="ODO03381.1"/>
    </source>
</evidence>
<name>A0A1E3JR76_9TREE</name>
<reference evidence="2 3" key="1">
    <citation type="submission" date="2016-06" db="EMBL/GenBank/DDBJ databases">
        <title>Evolution of pathogenesis and genome organization in the Tremellales.</title>
        <authorList>
            <person name="Cuomo C."/>
            <person name="Litvintseva A."/>
            <person name="Heitman J."/>
            <person name="Chen Y."/>
            <person name="Sun S."/>
            <person name="Springer D."/>
            <person name="Dromer F."/>
            <person name="Young S."/>
            <person name="Zeng Q."/>
            <person name="Chapman S."/>
            <person name="Gujja S."/>
            <person name="Saif S."/>
            <person name="Birren B."/>
        </authorList>
    </citation>
    <scope>NUCLEOTIDE SEQUENCE [LARGE SCALE GENOMIC DNA]</scope>
    <source>
        <strain evidence="2 3">CBS 7118</strain>
    </source>
</reference>
<feature type="region of interest" description="Disordered" evidence="1">
    <location>
        <begin position="1"/>
        <end position="27"/>
    </location>
</feature>
<dbReference type="OrthoDB" id="2113294at2759"/>
<evidence type="ECO:0000256" key="1">
    <source>
        <dbReference type="SAM" id="MobiDB-lite"/>
    </source>
</evidence>
<feature type="compositionally biased region" description="Polar residues" evidence="1">
    <location>
        <begin position="1"/>
        <end position="11"/>
    </location>
</feature>
<dbReference type="EMBL" id="AWGH01000005">
    <property type="protein sequence ID" value="ODO03381.1"/>
    <property type="molecule type" value="Genomic_DNA"/>
</dbReference>
<comment type="caution">
    <text evidence="2">The sequence shown here is derived from an EMBL/GenBank/DDBJ whole genome shotgun (WGS) entry which is preliminary data.</text>
</comment>
<dbReference type="GeneID" id="30191441"/>
<dbReference type="Proteomes" id="UP000094819">
    <property type="component" value="Unassembled WGS sequence"/>
</dbReference>
<evidence type="ECO:0000313" key="3">
    <source>
        <dbReference type="Proteomes" id="UP000094819"/>
    </source>
</evidence>
<gene>
    <name evidence="2" type="ORF">L198_02228</name>
</gene>
<organism evidence="2 3">
    <name type="scientific">Cryptococcus wingfieldii CBS 7118</name>
    <dbReference type="NCBI Taxonomy" id="1295528"/>
    <lineage>
        <taxon>Eukaryota</taxon>
        <taxon>Fungi</taxon>
        <taxon>Dikarya</taxon>
        <taxon>Basidiomycota</taxon>
        <taxon>Agaricomycotina</taxon>
        <taxon>Tremellomycetes</taxon>
        <taxon>Tremellales</taxon>
        <taxon>Cryptococcaceae</taxon>
        <taxon>Cryptococcus</taxon>
    </lineage>
</organism>
<dbReference type="AlphaFoldDB" id="A0A1E3JR76"/>
<sequence>MPQNGYTLLPTSSPPLGYTPPSGRPRSTRRNLTIALVTLTIGASYFVGFSGHDERLNKMATWGNDNFGEWIPSSVLGNGETRECRGWDPSRPESEDPLGCLKARQYRQTQAVLQREIEHQHEHWYFAVDHNVDTLTKMSKCFLPESDPDYTPCPEKPLVLSGWWYTATVLTETTTGEVVWQRSVLEQLEKLGYFWVGIGPYQNWIQAAEMMPDVYKTLWGSDMEVVSCATDPRCIAKEHYTPPEGAEDLSIGIPDEERGVIPLWALNVVDYWGARPKQISHNEYWWGVTEKGDWSYQPLGQEWIATPWPLPGGHFHLPYTMEEQCMALPFTPLEERRDSALILAKRSAYFHYHHVSPPEFWTNLTRVDGIDLISTANIEEGMPMPDGLETIGMQSIGGYNELVGSVKAMIGVGVPIISPSVYASLCQATPVIVPVFYDEQEPSEWRHYSGFSQHGPALRIGEPYVYSYNAKNYTELVEVVKRAMSTPIERFIPEDMRLDYTVSKLQEYLDRDLEGMMRVKVEENGGQVPALGKGLRERCHELKRCQPELAKGRVPSLPGRSL</sequence>
<dbReference type="RefSeq" id="XP_019033432.1">
    <property type="nucleotide sequence ID" value="XM_019174380.1"/>
</dbReference>
<accession>A0A1E3JR76</accession>